<keyword evidence="6 11" id="KW-0798">TonB box</keyword>
<evidence type="ECO:0000259" key="13">
    <source>
        <dbReference type="Pfam" id="PF00593"/>
    </source>
</evidence>
<keyword evidence="9 10" id="KW-0998">Cell outer membrane</keyword>
<evidence type="ECO:0000256" key="2">
    <source>
        <dbReference type="ARBA" id="ARBA00022448"/>
    </source>
</evidence>
<dbReference type="InterPro" id="IPR012910">
    <property type="entry name" value="Plug_dom"/>
</dbReference>
<feature type="domain" description="TonB-dependent receptor plug" evidence="14">
    <location>
        <begin position="117"/>
        <end position="240"/>
    </location>
</feature>
<evidence type="ECO:0000256" key="1">
    <source>
        <dbReference type="ARBA" id="ARBA00004571"/>
    </source>
</evidence>
<dbReference type="Proteomes" id="UP000323188">
    <property type="component" value="Unassembled WGS sequence"/>
</dbReference>
<dbReference type="GO" id="GO:0044718">
    <property type="term" value="P:siderophore transmembrane transport"/>
    <property type="evidence" value="ECO:0007669"/>
    <property type="project" value="TreeGrafter"/>
</dbReference>
<dbReference type="Gene3D" id="2.40.170.20">
    <property type="entry name" value="TonB-dependent receptor, beta-barrel domain"/>
    <property type="match status" value="1"/>
</dbReference>
<dbReference type="InterPro" id="IPR000531">
    <property type="entry name" value="Beta-barrel_TonB"/>
</dbReference>
<dbReference type="AlphaFoldDB" id="A0A5B2TZX1"/>
<keyword evidence="8 15" id="KW-0675">Receptor</keyword>
<evidence type="ECO:0000256" key="8">
    <source>
        <dbReference type="ARBA" id="ARBA00023170"/>
    </source>
</evidence>
<name>A0A5B2TZX1_9FLAO</name>
<keyword evidence="4 10" id="KW-0812">Transmembrane</keyword>
<keyword evidence="2 10" id="KW-0813">Transport</keyword>
<keyword evidence="7 10" id="KW-0472">Membrane</keyword>
<keyword evidence="3 10" id="KW-1134">Transmembrane beta strand</keyword>
<proteinExistence type="inferred from homology"/>
<evidence type="ECO:0000256" key="6">
    <source>
        <dbReference type="ARBA" id="ARBA00023077"/>
    </source>
</evidence>
<evidence type="ECO:0000256" key="9">
    <source>
        <dbReference type="ARBA" id="ARBA00023237"/>
    </source>
</evidence>
<evidence type="ECO:0000256" key="5">
    <source>
        <dbReference type="ARBA" id="ARBA00022729"/>
    </source>
</evidence>
<evidence type="ECO:0000256" key="10">
    <source>
        <dbReference type="PROSITE-ProRule" id="PRU01360"/>
    </source>
</evidence>
<dbReference type="InterPro" id="IPR037066">
    <property type="entry name" value="Plug_dom_sf"/>
</dbReference>
<evidence type="ECO:0000256" key="3">
    <source>
        <dbReference type="ARBA" id="ARBA00022452"/>
    </source>
</evidence>
<dbReference type="PANTHER" id="PTHR30069">
    <property type="entry name" value="TONB-DEPENDENT OUTER MEMBRANE RECEPTOR"/>
    <property type="match status" value="1"/>
</dbReference>
<dbReference type="SUPFAM" id="SSF56935">
    <property type="entry name" value="Porins"/>
    <property type="match status" value="1"/>
</dbReference>
<evidence type="ECO:0000313" key="16">
    <source>
        <dbReference type="Proteomes" id="UP000323188"/>
    </source>
</evidence>
<feature type="chain" id="PRO_5023032479" evidence="12">
    <location>
        <begin position="23"/>
        <end position="937"/>
    </location>
</feature>
<dbReference type="Gene3D" id="2.170.130.10">
    <property type="entry name" value="TonB-dependent receptor, plug domain"/>
    <property type="match status" value="1"/>
</dbReference>
<dbReference type="RefSeq" id="WP_154918450.1">
    <property type="nucleotide sequence ID" value="NZ_VUOE01000001.1"/>
</dbReference>
<sequence>MKQKFKWMLLPLLVLSITFSYAQEKNITGTVTDQTGLPLPGVSVVEVGTTNGTQTDFDGNYSITIEEGNELRFSYIGQKTVTRVVGAGNTIDVKMQEDAQALEEVVVTGQGSGIARRKLSTTVDALDSEDIDKLPANQIDQILQSTTPSAQVRLSSGQPGTSAIIRTRGPISAATSATPVIIVDGVRVDNLNSNPQLGIATGGANVSALADIPVESIERIEYIKGGAATTLYGADAANGIIQIITKKGKDGKSSAYFESNVGVIKATTDFLRYDRTAEAIFEPGWSQEYRVGLNGGSEKFSYNFGGSLYKDDSFNDINEQIRRTFTFGLTAKVTDKLRYQGSFSFVNFESNLDYNANTSFSRFSNLEGSARGATDEFTDEEWQGELARVRNIGRLVDITNTTNRITASNKFIYDIDDALQVNATIGIDNRNTVQEELLSNELQVALGSIAEGTTDQGALTRVLRSAFTLTTDVNITHRANTENFSFVSILGGQFFRTSDRQNRLNGSGGVDGTRSLNNFSEQTFSDFVLENANYGLYFLENIGIYDVAFLEFGGRLDQNTASGANTDPLLLPKIGLTYNFSDHDFYINSGFKDILSTIKLRANYGEATNFAQPFSQDRTFAQNPFLGGPSFTFDNQGNDELVSERVKTTEFGVELGFFSNRLFLSGTRYIGITEDALFTPQDPPSSGQANQIQNIGEVENKGYEFALTATPIQTEKHNLSINLSYNTNENLVTDSGGAPAFVVGGFTVLGSVVEEGQSLGYLRGTAAVLQDDGTYAFEPNTALGDTFAPNFGSMGINYTWGDFNLFATADYQFGGQITDLSFLLRHLRGTDNTGIPEELIGTTSPFNYVNFFVFDNDFLKVRNIGASYNLGDIAKPLFSNIRLGINVTNPFNWTAGSFDPETTGSGITAQNGFASGGFAYGTESAPRTYIASMRFEF</sequence>
<comment type="caution">
    <text evidence="15">The sequence shown here is derived from an EMBL/GenBank/DDBJ whole genome shotgun (WGS) entry which is preliminary data.</text>
</comment>
<dbReference type="GO" id="GO:0015344">
    <property type="term" value="F:siderophore uptake transmembrane transporter activity"/>
    <property type="evidence" value="ECO:0007669"/>
    <property type="project" value="TreeGrafter"/>
</dbReference>
<gene>
    <name evidence="15" type="ORF">F0361_10315</name>
</gene>
<dbReference type="EMBL" id="VUOE01000001">
    <property type="protein sequence ID" value="KAA2219954.1"/>
    <property type="molecule type" value="Genomic_DNA"/>
</dbReference>
<evidence type="ECO:0000259" key="14">
    <source>
        <dbReference type="Pfam" id="PF07715"/>
    </source>
</evidence>
<dbReference type="Pfam" id="PF00593">
    <property type="entry name" value="TonB_dep_Rec_b-barrel"/>
    <property type="match status" value="1"/>
</dbReference>
<dbReference type="PANTHER" id="PTHR30069:SF29">
    <property type="entry name" value="HEMOGLOBIN AND HEMOGLOBIN-HAPTOGLOBIN-BINDING PROTEIN 1-RELATED"/>
    <property type="match status" value="1"/>
</dbReference>
<protein>
    <submittedName>
        <fullName evidence="15">TonB-dependent receptor</fullName>
    </submittedName>
</protein>
<keyword evidence="5 12" id="KW-0732">Signal</keyword>
<accession>A0A5B2TZX1</accession>
<reference evidence="15 16" key="1">
    <citation type="submission" date="2019-09" db="EMBL/GenBank/DDBJ databases">
        <authorList>
            <person name="Khan S.A."/>
            <person name="Jeon C.O."/>
            <person name="Chun B.H."/>
            <person name="Jeong S.E."/>
        </authorList>
    </citation>
    <scope>NUCLEOTIDE SEQUENCE [LARGE SCALE GENOMIC DNA]</scope>
    <source>
        <strain evidence="15 16">KCTC 42508</strain>
    </source>
</reference>
<comment type="subcellular location">
    <subcellularLocation>
        <location evidence="1 10">Cell outer membrane</location>
        <topology evidence="1 10">Multi-pass membrane protein</topology>
    </subcellularLocation>
</comment>
<feature type="signal peptide" evidence="12">
    <location>
        <begin position="1"/>
        <end position="22"/>
    </location>
</feature>
<dbReference type="SUPFAM" id="SSF49464">
    <property type="entry name" value="Carboxypeptidase regulatory domain-like"/>
    <property type="match status" value="1"/>
</dbReference>
<dbReference type="Pfam" id="PF13715">
    <property type="entry name" value="CarbopepD_reg_2"/>
    <property type="match status" value="1"/>
</dbReference>
<dbReference type="InterPro" id="IPR039426">
    <property type="entry name" value="TonB-dep_rcpt-like"/>
</dbReference>
<dbReference type="GO" id="GO:0009279">
    <property type="term" value="C:cell outer membrane"/>
    <property type="evidence" value="ECO:0007669"/>
    <property type="project" value="UniProtKB-SubCell"/>
</dbReference>
<dbReference type="InterPro" id="IPR008969">
    <property type="entry name" value="CarboxyPept-like_regulatory"/>
</dbReference>
<dbReference type="InterPro" id="IPR036942">
    <property type="entry name" value="Beta-barrel_TonB_sf"/>
</dbReference>
<dbReference type="PROSITE" id="PS52016">
    <property type="entry name" value="TONB_DEPENDENT_REC_3"/>
    <property type="match status" value="1"/>
</dbReference>
<evidence type="ECO:0000256" key="4">
    <source>
        <dbReference type="ARBA" id="ARBA00022692"/>
    </source>
</evidence>
<evidence type="ECO:0000313" key="15">
    <source>
        <dbReference type="EMBL" id="KAA2219954.1"/>
    </source>
</evidence>
<dbReference type="Pfam" id="PF07715">
    <property type="entry name" value="Plug"/>
    <property type="match status" value="1"/>
</dbReference>
<organism evidence="15 16">
    <name type="scientific">Maribacter flavus</name>
    <dbReference type="NCBI Taxonomy" id="1658664"/>
    <lineage>
        <taxon>Bacteria</taxon>
        <taxon>Pseudomonadati</taxon>
        <taxon>Bacteroidota</taxon>
        <taxon>Flavobacteriia</taxon>
        <taxon>Flavobacteriales</taxon>
        <taxon>Flavobacteriaceae</taxon>
        <taxon>Maribacter</taxon>
    </lineage>
</organism>
<feature type="domain" description="TonB-dependent receptor-like beta-barrel" evidence="13">
    <location>
        <begin position="333"/>
        <end position="889"/>
    </location>
</feature>
<evidence type="ECO:0000256" key="7">
    <source>
        <dbReference type="ARBA" id="ARBA00023136"/>
    </source>
</evidence>
<dbReference type="Gene3D" id="2.60.40.1120">
    <property type="entry name" value="Carboxypeptidase-like, regulatory domain"/>
    <property type="match status" value="1"/>
</dbReference>
<evidence type="ECO:0000256" key="11">
    <source>
        <dbReference type="RuleBase" id="RU003357"/>
    </source>
</evidence>
<comment type="similarity">
    <text evidence="10 11">Belongs to the TonB-dependent receptor family.</text>
</comment>
<evidence type="ECO:0000256" key="12">
    <source>
        <dbReference type="SAM" id="SignalP"/>
    </source>
</evidence>